<comment type="similarity">
    <text evidence="3">Belongs to the ATPase C chain family.</text>
</comment>
<keyword evidence="13" id="KW-0446">Lipid-binding</keyword>
<dbReference type="GO" id="GO:0015986">
    <property type="term" value="P:proton motive force-driven ATP synthesis"/>
    <property type="evidence" value="ECO:0007669"/>
    <property type="project" value="InterPro"/>
</dbReference>
<dbReference type="GO" id="GO:0120547">
    <property type="term" value="F:heme A synthase activity"/>
    <property type="evidence" value="ECO:0007669"/>
    <property type="project" value="UniProtKB-EC"/>
</dbReference>
<dbReference type="PANTHER" id="PTHR23289:SF2">
    <property type="entry name" value="CYTOCHROME C OXIDASE ASSEMBLY PROTEIN COX15 HOMOLOG"/>
    <property type="match status" value="1"/>
</dbReference>
<evidence type="ECO:0000259" key="22">
    <source>
        <dbReference type="Pfam" id="PF00137"/>
    </source>
</evidence>
<evidence type="ECO:0000256" key="20">
    <source>
        <dbReference type="ARBA" id="ARBA00048044"/>
    </source>
</evidence>
<dbReference type="GO" id="GO:0006784">
    <property type="term" value="P:heme A biosynthetic process"/>
    <property type="evidence" value="ECO:0007669"/>
    <property type="project" value="InterPro"/>
</dbReference>
<dbReference type="OrthoDB" id="1726137at2759"/>
<dbReference type="PRINTS" id="PR00124">
    <property type="entry name" value="ATPASEC"/>
</dbReference>
<dbReference type="PANTHER" id="PTHR23289">
    <property type="entry name" value="CYTOCHROME C OXIDASE ASSEMBLY PROTEIN COX15"/>
    <property type="match status" value="1"/>
</dbReference>
<keyword evidence="7" id="KW-0479">Metal-binding</keyword>
<dbReference type="InterPro" id="IPR038662">
    <property type="entry name" value="ATP_synth_F0_csu_sf"/>
</dbReference>
<dbReference type="AlphaFoldDB" id="A0A7R9GH19"/>
<evidence type="ECO:0000313" key="23">
    <source>
        <dbReference type="EMBL" id="CAD7280307.1"/>
    </source>
</evidence>
<evidence type="ECO:0000256" key="19">
    <source>
        <dbReference type="ARBA" id="ARBA00044501"/>
    </source>
</evidence>
<keyword evidence="10" id="KW-0560">Oxidoreductase</keyword>
<comment type="subcellular location">
    <subcellularLocation>
        <location evidence="2">Mitochondrion membrane</location>
        <topology evidence="2">Multi-pass membrane protein</topology>
    </subcellularLocation>
</comment>
<dbReference type="InterPro" id="IPR002379">
    <property type="entry name" value="ATPase_proteolipid_c-like_dom"/>
</dbReference>
<feature type="transmembrane region" description="Helical" evidence="21">
    <location>
        <begin position="521"/>
        <end position="548"/>
    </location>
</feature>
<feature type="domain" description="V-ATPase proteolipid subunit C-like" evidence="22">
    <location>
        <begin position="484"/>
        <end position="546"/>
    </location>
</feature>
<dbReference type="GO" id="GO:0008289">
    <property type="term" value="F:lipid binding"/>
    <property type="evidence" value="ECO:0007669"/>
    <property type="project" value="UniProtKB-KW"/>
</dbReference>
<comment type="cofactor">
    <cofactor evidence="1">
        <name>heme b</name>
        <dbReference type="ChEBI" id="CHEBI:60344"/>
    </cofactor>
</comment>
<evidence type="ECO:0000256" key="1">
    <source>
        <dbReference type="ARBA" id="ARBA00001970"/>
    </source>
</evidence>
<dbReference type="EMBL" id="OA884108">
    <property type="protein sequence ID" value="CAD7280307.1"/>
    <property type="molecule type" value="Genomic_DNA"/>
</dbReference>
<dbReference type="HAMAP" id="MF_01396">
    <property type="entry name" value="ATP_synth_c_bact"/>
    <property type="match status" value="1"/>
</dbReference>
<evidence type="ECO:0000256" key="13">
    <source>
        <dbReference type="ARBA" id="ARBA00023121"/>
    </source>
</evidence>
<dbReference type="GO" id="GO:0033177">
    <property type="term" value="C:proton-transporting two-sector ATPase complex, proton-transporting domain"/>
    <property type="evidence" value="ECO:0007669"/>
    <property type="project" value="InterPro"/>
</dbReference>
<feature type="transmembrane region" description="Helical" evidence="21">
    <location>
        <begin position="348"/>
        <end position="371"/>
    </location>
</feature>
<dbReference type="InterPro" id="IPR003780">
    <property type="entry name" value="COX15/CtaA_fam"/>
</dbReference>
<dbReference type="GO" id="GO:0046872">
    <property type="term" value="F:metal ion binding"/>
    <property type="evidence" value="ECO:0007669"/>
    <property type="project" value="UniProtKB-KW"/>
</dbReference>
<feature type="transmembrane region" description="Helical" evidence="21">
    <location>
        <begin position="57"/>
        <end position="78"/>
    </location>
</feature>
<evidence type="ECO:0000256" key="14">
    <source>
        <dbReference type="ARBA" id="ARBA00023128"/>
    </source>
</evidence>
<comment type="pathway">
    <text evidence="19">Porphyrin-containing compound metabolism; heme A biosynthesis; heme A from heme O: step 1/1.</text>
</comment>
<feature type="transmembrane region" description="Helical" evidence="21">
    <location>
        <begin position="142"/>
        <end position="160"/>
    </location>
</feature>
<evidence type="ECO:0000313" key="24">
    <source>
        <dbReference type="Proteomes" id="UP000678499"/>
    </source>
</evidence>
<protein>
    <recommendedName>
        <fullName evidence="18">ATPase protein 9</fullName>
    </recommendedName>
    <alternativeName>
        <fullName evidence="17">ATPase subunit c</fullName>
    </alternativeName>
</protein>
<sequence>MWRFGKFVASPQGCAKVSLTTKFASGMLNVKVCNRMSTSFGNALKSKCEIPAEGRKFVGGWLVGCTGMVFGAVALGGLTRLTESGLSMTDWHIMKERPPLSQEQWVKEFEKYQQFPEFKLKNSHMTLEEFKFIWWMEYMHRMWGRGIGAFFLLPATYFWYKGWFPTPMKRRVAAFGTLILAQGLLGWYMVKSGLEDRFQKQEDVPRVSQYRLASHLGMAVVLYALFLWSSFDILIPAVSVNPQMVTPQLRKFRMVAHSTKGLIFLTAISGAFVAGLDAGLVYNSFPKMADRWIPSDIAALTPGVRNVTENPTTVQFNHRILGTTVLASVTGLYLMSRRVKLPGRAHSAATALICFGWLQVAMGIGTLLMYVPTWLASMHQMGSLATLGSAVWLTHELRWAKKILLVPENVKMFLARSAAIARSNVVNSARLSASPLTSTVYGGQTAEKKVESGLLSTASPMLVALETLRTSAVQRDIDSAAKFIGAGAATVGVAGSGAGIGSVFGSLIIGYARNPSLKQQLFSYAILGFALSEAMGLFCLMMAFLLLFAF</sequence>
<dbReference type="GO" id="GO:0015078">
    <property type="term" value="F:proton transmembrane transporter activity"/>
    <property type="evidence" value="ECO:0007669"/>
    <property type="project" value="InterPro"/>
</dbReference>
<evidence type="ECO:0000256" key="18">
    <source>
        <dbReference type="ARBA" id="ARBA00033111"/>
    </source>
</evidence>
<evidence type="ECO:0000256" key="21">
    <source>
        <dbReference type="SAM" id="Phobius"/>
    </source>
</evidence>
<evidence type="ECO:0000256" key="17">
    <source>
        <dbReference type="ARBA" id="ARBA00029852"/>
    </source>
</evidence>
<dbReference type="Gene3D" id="1.20.20.10">
    <property type="entry name" value="F1F0 ATP synthase subunit C"/>
    <property type="match status" value="1"/>
</dbReference>
<dbReference type="Pfam" id="PF02628">
    <property type="entry name" value="COX15-CtaA"/>
    <property type="match status" value="1"/>
</dbReference>
<evidence type="ECO:0000256" key="7">
    <source>
        <dbReference type="ARBA" id="ARBA00022723"/>
    </source>
</evidence>
<evidence type="ECO:0000256" key="15">
    <source>
        <dbReference type="ARBA" id="ARBA00023133"/>
    </source>
</evidence>
<keyword evidence="24" id="KW-1185">Reference proteome</keyword>
<keyword evidence="8" id="KW-0375">Hydrogen ion transport</keyword>
<dbReference type="GO" id="GO:0045259">
    <property type="term" value="C:proton-transporting ATP synthase complex"/>
    <property type="evidence" value="ECO:0007669"/>
    <property type="project" value="UniProtKB-KW"/>
</dbReference>
<keyword evidence="6 21" id="KW-0812">Transmembrane</keyword>
<dbReference type="InterPro" id="IPR023754">
    <property type="entry name" value="HemeA_Synthase_type2"/>
</dbReference>
<accession>A0A7R9GH19</accession>
<evidence type="ECO:0000256" key="6">
    <source>
        <dbReference type="ARBA" id="ARBA00022692"/>
    </source>
</evidence>
<proteinExistence type="inferred from homology"/>
<keyword evidence="14" id="KW-0496">Mitochondrion</keyword>
<keyword evidence="11" id="KW-0408">Iron</keyword>
<evidence type="ECO:0000256" key="8">
    <source>
        <dbReference type="ARBA" id="ARBA00022781"/>
    </source>
</evidence>
<evidence type="ECO:0000256" key="16">
    <source>
        <dbReference type="ARBA" id="ARBA00023136"/>
    </source>
</evidence>
<reference evidence="23" key="1">
    <citation type="submission" date="2020-11" db="EMBL/GenBank/DDBJ databases">
        <authorList>
            <person name="Tran Van P."/>
        </authorList>
    </citation>
    <scope>NUCLEOTIDE SEQUENCE</scope>
</reference>
<feature type="transmembrane region" description="Helical" evidence="21">
    <location>
        <begin position="216"/>
        <end position="240"/>
    </location>
</feature>
<evidence type="ECO:0000256" key="4">
    <source>
        <dbReference type="ARBA" id="ARBA00022448"/>
    </source>
</evidence>
<dbReference type="InterPro" id="IPR000454">
    <property type="entry name" value="ATP_synth_F0_csu"/>
</dbReference>
<dbReference type="Proteomes" id="UP000678499">
    <property type="component" value="Unassembled WGS sequence"/>
</dbReference>
<keyword evidence="15" id="KW-0350">Heme biosynthesis</keyword>
<dbReference type="InterPro" id="IPR020537">
    <property type="entry name" value="ATP_synth_F0_csu_DDCD_BS"/>
</dbReference>
<dbReference type="CDD" id="cd18182">
    <property type="entry name" value="ATP-synt_Fo_c_ATP5G3"/>
    <property type="match status" value="1"/>
</dbReference>
<dbReference type="PROSITE" id="PS00605">
    <property type="entry name" value="ATPASE_C"/>
    <property type="match status" value="1"/>
</dbReference>
<evidence type="ECO:0000256" key="5">
    <source>
        <dbReference type="ARBA" id="ARBA00022547"/>
    </source>
</evidence>
<evidence type="ECO:0000256" key="11">
    <source>
        <dbReference type="ARBA" id="ARBA00023004"/>
    </source>
</evidence>
<dbReference type="SUPFAM" id="SSF81333">
    <property type="entry name" value="F1F0 ATP synthase subunit C"/>
    <property type="match status" value="1"/>
</dbReference>
<dbReference type="EMBL" id="CAJPEX010002071">
    <property type="protein sequence ID" value="CAG0920459.1"/>
    <property type="molecule type" value="Genomic_DNA"/>
</dbReference>
<keyword evidence="16 21" id="KW-0472">Membrane</keyword>
<keyword evidence="12" id="KW-0406">Ion transport</keyword>
<evidence type="ECO:0000256" key="9">
    <source>
        <dbReference type="ARBA" id="ARBA00022989"/>
    </source>
</evidence>
<evidence type="ECO:0000256" key="3">
    <source>
        <dbReference type="ARBA" id="ARBA00006704"/>
    </source>
</evidence>
<feature type="transmembrane region" description="Helical" evidence="21">
    <location>
        <begin position="261"/>
        <end position="282"/>
    </location>
</feature>
<name>A0A7R9GH19_9CRUS</name>
<feature type="transmembrane region" description="Helical" evidence="21">
    <location>
        <begin position="483"/>
        <end position="509"/>
    </location>
</feature>
<dbReference type="GO" id="GO:0016653">
    <property type="term" value="F:oxidoreductase activity, acting on NAD(P)H, heme protein as acceptor"/>
    <property type="evidence" value="ECO:0007669"/>
    <property type="project" value="TreeGrafter"/>
</dbReference>
<evidence type="ECO:0000256" key="10">
    <source>
        <dbReference type="ARBA" id="ARBA00023002"/>
    </source>
</evidence>
<evidence type="ECO:0000256" key="2">
    <source>
        <dbReference type="ARBA" id="ARBA00004225"/>
    </source>
</evidence>
<organism evidence="23">
    <name type="scientific">Notodromas monacha</name>
    <dbReference type="NCBI Taxonomy" id="399045"/>
    <lineage>
        <taxon>Eukaryota</taxon>
        <taxon>Metazoa</taxon>
        <taxon>Ecdysozoa</taxon>
        <taxon>Arthropoda</taxon>
        <taxon>Crustacea</taxon>
        <taxon>Oligostraca</taxon>
        <taxon>Ostracoda</taxon>
        <taxon>Podocopa</taxon>
        <taxon>Podocopida</taxon>
        <taxon>Cypridocopina</taxon>
        <taxon>Cypridoidea</taxon>
        <taxon>Cyprididae</taxon>
        <taxon>Notodromas</taxon>
    </lineage>
</organism>
<dbReference type="FunFam" id="1.20.20.10:FF:000003">
    <property type="entry name" value="Atp synthase f complex subunit mitochondrial"/>
    <property type="match status" value="1"/>
</dbReference>
<keyword evidence="4" id="KW-0813">Transport</keyword>
<gene>
    <name evidence="23" type="ORF">NMOB1V02_LOCUS7967</name>
</gene>
<dbReference type="InterPro" id="IPR035921">
    <property type="entry name" value="F/V-ATP_Csub_sf"/>
</dbReference>
<evidence type="ECO:0000256" key="12">
    <source>
        <dbReference type="ARBA" id="ARBA00023065"/>
    </source>
</evidence>
<dbReference type="GO" id="GO:0005743">
    <property type="term" value="C:mitochondrial inner membrane"/>
    <property type="evidence" value="ECO:0007669"/>
    <property type="project" value="TreeGrafter"/>
</dbReference>
<dbReference type="Pfam" id="PF00137">
    <property type="entry name" value="ATP-synt_C"/>
    <property type="match status" value="1"/>
</dbReference>
<feature type="transmembrane region" description="Helical" evidence="21">
    <location>
        <begin position="172"/>
        <end position="190"/>
    </location>
</feature>
<comment type="catalytic activity">
    <reaction evidence="20">
        <text>Fe(II)-heme o + 2 A + H2O = Fe(II)-heme a + 2 AH2</text>
        <dbReference type="Rhea" id="RHEA:63388"/>
        <dbReference type="ChEBI" id="CHEBI:13193"/>
        <dbReference type="ChEBI" id="CHEBI:15377"/>
        <dbReference type="ChEBI" id="CHEBI:17499"/>
        <dbReference type="ChEBI" id="CHEBI:60530"/>
        <dbReference type="ChEBI" id="CHEBI:61715"/>
        <dbReference type="EC" id="1.17.99.9"/>
    </reaction>
    <physiologicalReaction direction="left-to-right" evidence="20">
        <dbReference type="Rhea" id="RHEA:63389"/>
    </physiologicalReaction>
</comment>
<keyword evidence="5" id="KW-0138">CF(0)</keyword>
<keyword evidence="9 21" id="KW-1133">Transmembrane helix</keyword>